<dbReference type="PROSITE" id="PS51192">
    <property type="entry name" value="HELICASE_ATP_BIND_1"/>
    <property type="match status" value="1"/>
</dbReference>
<dbReference type="SMART" id="SM00490">
    <property type="entry name" value="HELICc"/>
    <property type="match status" value="1"/>
</dbReference>
<dbReference type="SMART" id="SM00487">
    <property type="entry name" value="DEXDc"/>
    <property type="match status" value="1"/>
</dbReference>
<geneLocation type="plasmid" evidence="4">
    <name>pPac1-1</name>
</geneLocation>
<dbReference type="InterPro" id="IPR050742">
    <property type="entry name" value="Helicase_Restrict-Modif_Enz"/>
</dbReference>
<proteinExistence type="predicted"/>
<dbReference type="InterPro" id="IPR001650">
    <property type="entry name" value="Helicase_C-like"/>
</dbReference>
<dbReference type="PANTHER" id="PTHR47396:SF1">
    <property type="entry name" value="ATP-DEPENDENT HELICASE IRC3-RELATED"/>
    <property type="match status" value="1"/>
</dbReference>
<name>Q2P9T2_9ASCO</name>
<keyword evidence="1 4" id="KW-0378">Hydrolase</keyword>
<keyword evidence="1 4" id="KW-0067">ATP-binding</keyword>
<evidence type="ECO:0000259" key="2">
    <source>
        <dbReference type="PROSITE" id="PS51192"/>
    </source>
</evidence>
<dbReference type="AlphaFoldDB" id="Q2P9T2"/>
<dbReference type="Pfam" id="PF04851">
    <property type="entry name" value="ResIII"/>
    <property type="match status" value="1"/>
</dbReference>
<dbReference type="InterPro" id="IPR014001">
    <property type="entry name" value="Helicase_ATP-bd"/>
</dbReference>
<evidence type="ECO:0000259" key="3">
    <source>
        <dbReference type="PROSITE" id="PS51194"/>
    </source>
</evidence>
<dbReference type="GO" id="GO:0004386">
    <property type="term" value="F:helicase activity"/>
    <property type="evidence" value="ECO:0007669"/>
    <property type="project" value="UniProtKB-KW"/>
</dbReference>
<sequence>MQEYGLINTFKQQNYILSYLHPNNPYRSLIICYEVGLGKTYASACLSQFYLNEGYKVLYLSNSLNSIDSFRLEYNKVTLDSRFRNLSKNIEYMTFSRLYRHGCDDIYGLIIIDEVHNLRENAIRYNTIKNILNSLIYSKLLLMTATPMIDSVNELDSIIKLTDEEDPKILFSYNDILKDTKIDYIGEKINNEILFLSYMEGIQLEEYKKSLKCDNNYVYTSTRQASISCSDKFNPAIPLKEQSSKIYRLMNELKDDRLTVVFCFYIKRGIDFLASVLEYHGYVRYNSLEKGKTYAIIDGRSSNLENQEILNKFNSIGNVNGKIIHVLIGSSVLTESITLYRVRDLHILSPFWNYGQIEQSIGRVIRYGSHNGLKEKQVNIYLHAACENKLKKGNDIDMINIAYSKRSKINERLDVEKQFSLMSIVDSTNDFIYPEPDNKFVFKVDNWIWDLTECFDHNKFKISWCNIYYDKIKGYDIANKLKIMAANPAGIKINKPLDNGYTIWRSVIDDKLRISYIDNKINKYKKRGKILSNVKSDEINKISKDLNCKNNIKSIIETLKNSGRYFDKQIEYDL</sequence>
<dbReference type="InterPro" id="IPR006935">
    <property type="entry name" value="Helicase/UvrB_N"/>
</dbReference>
<dbReference type="GO" id="GO:0005829">
    <property type="term" value="C:cytosol"/>
    <property type="evidence" value="ECO:0007669"/>
    <property type="project" value="TreeGrafter"/>
</dbReference>
<accession>Q2P9T2</accession>
<keyword evidence="1 4" id="KW-0547">Nucleotide-binding</keyword>
<protein>
    <submittedName>
        <fullName evidence="4">Putative helicase</fullName>
    </submittedName>
</protein>
<reference evidence="4" key="1">
    <citation type="journal article" date="2006" name="Yeast">
        <title>Autonomous cytoplasmic linear plasmid pPac1-1 of Pichia acaciae: molecular structure and expression studies.</title>
        <authorList>
            <person name="Jeske S."/>
            <person name="Meinhardt F."/>
        </authorList>
    </citation>
    <scope>NUCLEOTIDE SEQUENCE</scope>
    <source>
        <strain evidence="4">NRRL Y-18665</strain>
        <plasmid evidence="4">pPac1-1</plasmid>
    </source>
</reference>
<evidence type="ECO:0000313" key="4">
    <source>
        <dbReference type="EMBL" id="CAJ57278.1"/>
    </source>
</evidence>
<organism evidence="4">
    <name type="scientific">Millerozyma acaciae</name>
    <dbReference type="NCBI Taxonomy" id="28986"/>
    <lineage>
        <taxon>Eukaryota</taxon>
        <taxon>Fungi</taxon>
        <taxon>Dikarya</taxon>
        <taxon>Ascomycota</taxon>
        <taxon>Saccharomycotina</taxon>
        <taxon>Pichiomycetes</taxon>
        <taxon>Debaryomycetaceae</taxon>
        <taxon>Millerozyma</taxon>
    </lineage>
</organism>
<dbReference type="Gene3D" id="3.40.50.300">
    <property type="entry name" value="P-loop containing nucleotide triphosphate hydrolases"/>
    <property type="match status" value="2"/>
</dbReference>
<keyword evidence="4" id="KW-0614">Plasmid</keyword>
<feature type="domain" description="Helicase ATP-binding" evidence="2">
    <location>
        <begin position="20"/>
        <end position="165"/>
    </location>
</feature>
<dbReference type="GO" id="GO:0005524">
    <property type="term" value="F:ATP binding"/>
    <property type="evidence" value="ECO:0007669"/>
    <property type="project" value="InterPro"/>
</dbReference>
<dbReference type="InterPro" id="IPR027417">
    <property type="entry name" value="P-loop_NTPase"/>
</dbReference>
<feature type="domain" description="Helicase C-terminal" evidence="3">
    <location>
        <begin position="245"/>
        <end position="432"/>
    </location>
</feature>
<evidence type="ECO:0000256" key="1">
    <source>
        <dbReference type="ARBA" id="ARBA00022806"/>
    </source>
</evidence>
<dbReference type="SUPFAM" id="SSF52540">
    <property type="entry name" value="P-loop containing nucleoside triphosphate hydrolases"/>
    <property type="match status" value="1"/>
</dbReference>
<dbReference type="PANTHER" id="PTHR47396">
    <property type="entry name" value="TYPE I RESTRICTION ENZYME ECOKI R PROTEIN"/>
    <property type="match status" value="1"/>
</dbReference>
<dbReference type="PROSITE" id="PS51194">
    <property type="entry name" value="HELICASE_CTER"/>
    <property type="match status" value="1"/>
</dbReference>
<dbReference type="Pfam" id="PF00271">
    <property type="entry name" value="Helicase_C"/>
    <property type="match status" value="1"/>
</dbReference>
<keyword evidence="1 4" id="KW-0347">Helicase</keyword>
<dbReference type="EMBL" id="AM180622">
    <property type="protein sequence ID" value="CAJ57278.1"/>
    <property type="molecule type" value="Genomic_DNA"/>
</dbReference>
<dbReference type="GO" id="GO:0016787">
    <property type="term" value="F:hydrolase activity"/>
    <property type="evidence" value="ECO:0007669"/>
    <property type="project" value="InterPro"/>
</dbReference>
<dbReference type="GO" id="GO:0003677">
    <property type="term" value="F:DNA binding"/>
    <property type="evidence" value="ECO:0007669"/>
    <property type="project" value="InterPro"/>
</dbReference>